<evidence type="ECO:0000313" key="2">
    <source>
        <dbReference type="Proteomes" id="UP001454036"/>
    </source>
</evidence>
<organism evidence="1 2">
    <name type="scientific">Lithospermum erythrorhizon</name>
    <name type="common">Purple gromwell</name>
    <name type="synonym">Lithospermum officinale var. erythrorhizon</name>
    <dbReference type="NCBI Taxonomy" id="34254"/>
    <lineage>
        <taxon>Eukaryota</taxon>
        <taxon>Viridiplantae</taxon>
        <taxon>Streptophyta</taxon>
        <taxon>Embryophyta</taxon>
        <taxon>Tracheophyta</taxon>
        <taxon>Spermatophyta</taxon>
        <taxon>Magnoliopsida</taxon>
        <taxon>eudicotyledons</taxon>
        <taxon>Gunneridae</taxon>
        <taxon>Pentapetalae</taxon>
        <taxon>asterids</taxon>
        <taxon>lamiids</taxon>
        <taxon>Boraginales</taxon>
        <taxon>Boraginaceae</taxon>
        <taxon>Boraginoideae</taxon>
        <taxon>Lithospermeae</taxon>
        <taxon>Lithospermum</taxon>
    </lineage>
</organism>
<reference evidence="1 2" key="1">
    <citation type="submission" date="2024-01" db="EMBL/GenBank/DDBJ databases">
        <title>The complete chloroplast genome sequence of Lithospermum erythrorhizon: insights into the phylogenetic relationship among Boraginaceae species and the maternal lineages of purple gromwells.</title>
        <authorList>
            <person name="Okada T."/>
            <person name="Watanabe K."/>
        </authorList>
    </citation>
    <scope>NUCLEOTIDE SEQUENCE [LARGE SCALE GENOMIC DNA]</scope>
</reference>
<dbReference type="AlphaFoldDB" id="A0AAV3QWA2"/>
<evidence type="ECO:0008006" key="3">
    <source>
        <dbReference type="Google" id="ProtNLM"/>
    </source>
</evidence>
<sequence>MKSEFIVLELASQEADWLRNLLTDMPLWEKHGTPIFLYWDSQAAIGVAKNVVYNGKKNICIRHDVVRQFLKNGVISLDYVKSERNLADSFTEGLTRKVILDTSRGMRLKPLSKDIMVHTY</sequence>
<evidence type="ECO:0000313" key="1">
    <source>
        <dbReference type="EMBL" id="GAA0167476.1"/>
    </source>
</evidence>
<dbReference type="Proteomes" id="UP001454036">
    <property type="component" value="Unassembled WGS sequence"/>
</dbReference>
<proteinExistence type="predicted"/>
<name>A0AAV3QWA2_LITER</name>
<dbReference type="EMBL" id="BAABME010006111">
    <property type="protein sequence ID" value="GAA0167476.1"/>
    <property type="molecule type" value="Genomic_DNA"/>
</dbReference>
<keyword evidence="2" id="KW-1185">Reference proteome</keyword>
<comment type="caution">
    <text evidence="1">The sequence shown here is derived from an EMBL/GenBank/DDBJ whole genome shotgun (WGS) entry which is preliminary data.</text>
</comment>
<protein>
    <recommendedName>
        <fullName evidence="3">Retrovirus-related Pol polyprotein from transposon TNT 1-94</fullName>
    </recommendedName>
</protein>
<accession>A0AAV3QWA2</accession>
<dbReference type="CDD" id="cd09272">
    <property type="entry name" value="RNase_HI_RT_Ty1"/>
    <property type="match status" value="1"/>
</dbReference>
<gene>
    <name evidence="1" type="ORF">LIER_22402</name>
</gene>